<comment type="similarity">
    <text evidence="2">Belongs to the autoinducer-2 exporter (AI-2E) (TC 2.A.86) family.</text>
</comment>
<evidence type="ECO:0000313" key="10">
    <source>
        <dbReference type="Proteomes" id="UP000653127"/>
    </source>
</evidence>
<keyword evidence="4" id="KW-1003">Cell membrane</keyword>
<evidence type="ECO:0000256" key="1">
    <source>
        <dbReference type="ARBA" id="ARBA00004651"/>
    </source>
</evidence>
<dbReference type="PANTHER" id="PTHR21716">
    <property type="entry name" value="TRANSMEMBRANE PROTEIN"/>
    <property type="match status" value="1"/>
</dbReference>
<dbReference type="Pfam" id="PF01594">
    <property type="entry name" value="AI-2E_transport"/>
    <property type="match status" value="1"/>
</dbReference>
<dbReference type="Proteomes" id="UP000653127">
    <property type="component" value="Unassembled WGS sequence"/>
</dbReference>
<dbReference type="GO" id="GO:0005886">
    <property type="term" value="C:plasma membrane"/>
    <property type="evidence" value="ECO:0007669"/>
    <property type="project" value="UniProtKB-SubCell"/>
</dbReference>
<name>A0A926I3T9_9FIRM</name>
<gene>
    <name evidence="9" type="ORF">H8711_01970</name>
</gene>
<feature type="transmembrane region" description="Helical" evidence="8">
    <location>
        <begin position="37"/>
        <end position="62"/>
    </location>
</feature>
<proteinExistence type="inferred from homology"/>
<dbReference type="RefSeq" id="WP_249281848.1">
    <property type="nucleotide sequence ID" value="NZ_JACRST010000001.1"/>
</dbReference>
<evidence type="ECO:0000313" key="9">
    <source>
        <dbReference type="EMBL" id="MBC8545705.1"/>
    </source>
</evidence>
<organism evidence="9 10">
    <name type="scientific">Ligaoa zhengdingensis</name>
    <dbReference type="NCBI Taxonomy" id="2763658"/>
    <lineage>
        <taxon>Bacteria</taxon>
        <taxon>Bacillati</taxon>
        <taxon>Bacillota</taxon>
        <taxon>Clostridia</taxon>
        <taxon>Eubacteriales</taxon>
        <taxon>Oscillospiraceae</taxon>
        <taxon>Ligaoa</taxon>
    </lineage>
</organism>
<dbReference type="AlphaFoldDB" id="A0A926I3T9"/>
<keyword evidence="5 8" id="KW-0812">Transmembrane</keyword>
<feature type="transmembrane region" description="Helical" evidence="8">
    <location>
        <begin position="240"/>
        <end position="260"/>
    </location>
</feature>
<feature type="transmembrane region" description="Helical" evidence="8">
    <location>
        <begin position="83"/>
        <end position="108"/>
    </location>
</feature>
<keyword evidence="6 8" id="KW-1133">Transmembrane helix</keyword>
<dbReference type="PANTHER" id="PTHR21716:SF53">
    <property type="entry name" value="PERMEASE PERM-RELATED"/>
    <property type="match status" value="1"/>
</dbReference>
<keyword evidence="10" id="KW-1185">Reference proteome</keyword>
<feature type="transmembrane region" description="Helical" evidence="8">
    <location>
        <begin position="294"/>
        <end position="315"/>
    </location>
</feature>
<evidence type="ECO:0000256" key="8">
    <source>
        <dbReference type="SAM" id="Phobius"/>
    </source>
</evidence>
<feature type="transmembrane region" description="Helical" evidence="8">
    <location>
        <begin position="7"/>
        <end position="25"/>
    </location>
</feature>
<evidence type="ECO:0000256" key="7">
    <source>
        <dbReference type="ARBA" id="ARBA00023136"/>
    </source>
</evidence>
<keyword evidence="7 8" id="KW-0472">Membrane</keyword>
<evidence type="ECO:0000256" key="2">
    <source>
        <dbReference type="ARBA" id="ARBA00009773"/>
    </source>
</evidence>
<keyword evidence="3" id="KW-0813">Transport</keyword>
<evidence type="ECO:0000256" key="6">
    <source>
        <dbReference type="ARBA" id="ARBA00022989"/>
    </source>
</evidence>
<accession>A0A926I3T9</accession>
<dbReference type="GO" id="GO:0055085">
    <property type="term" value="P:transmembrane transport"/>
    <property type="evidence" value="ECO:0007669"/>
    <property type="project" value="TreeGrafter"/>
</dbReference>
<evidence type="ECO:0000256" key="3">
    <source>
        <dbReference type="ARBA" id="ARBA00022448"/>
    </source>
</evidence>
<feature type="transmembrane region" description="Helical" evidence="8">
    <location>
        <begin position="177"/>
        <end position="202"/>
    </location>
</feature>
<dbReference type="InterPro" id="IPR002549">
    <property type="entry name" value="AI-2E-like"/>
</dbReference>
<protein>
    <submittedName>
        <fullName evidence="9">AI-2E family transporter</fullName>
    </submittedName>
</protein>
<comment type="subcellular location">
    <subcellularLocation>
        <location evidence="1">Cell membrane</location>
        <topology evidence="1">Multi-pass membrane protein</topology>
    </subcellularLocation>
</comment>
<sequence>MEFNRQNTRKVLGIVAFGVLLYWGLQNLSSLSDFFRFLVGLAAPFLIGACIAFILNVPLRLIERWVLRPNPKSKKPQLWKEKLRRPASIVLTLLAVIGLLAIAMFLIVPELGNSLAMLKNSIPGFIKQAEQWITAISVRMPEIAGWLTKLELDWNQIGQTVLGFVQNGAGNLLNSTISVAASIFSGVFTFFLGFVFSIYLLMQKEKLARQCKKLLYAFFPSTVADRTISILTLSNRTFSSFLTGQCTEAVILGMLFFAVMSLFRFPYALMISVLVAVTALIPIFGAFIGCAVGAFVILIINPMQAFWFVVMFIILQQIEGNLIYPRVVGNSVGLPSLWVLVAVTVGGSTMGVVGMLIFIPLCSVLYTLLRETVGRRLAQRRISPEKWNGEQTPEEE</sequence>
<dbReference type="EMBL" id="JACRST010000001">
    <property type="protein sequence ID" value="MBC8545705.1"/>
    <property type="molecule type" value="Genomic_DNA"/>
</dbReference>
<evidence type="ECO:0000256" key="5">
    <source>
        <dbReference type="ARBA" id="ARBA00022692"/>
    </source>
</evidence>
<feature type="transmembrane region" description="Helical" evidence="8">
    <location>
        <begin position="267"/>
        <end position="288"/>
    </location>
</feature>
<reference evidence="9" key="1">
    <citation type="submission" date="2020-08" db="EMBL/GenBank/DDBJ databases">
        <title>Genome public.</title>
        <authorList>
            <person name="Liu C."/>
            <person name="Sun Q."/>
        </authorList>
    </citation>
    <scope>NUCLEOTIDE SEQUENCE</scope>
    <source>
        <strain evidence="9">NSJ-31</strain>
    </source>
</reference>
<evidence type="ECO:0000256" key="4">
    <source>
        <dbReference type="ARBA" id="ARBA00022475"/>
    </source>
</evidence>
<feature type="transmembrane region" description="Helical" evidence="8">
    <location>
        <begin position="351"/>
        <end position="369"/>
    </location>
</feature>
<comment type="caution">
    <text evidence="9">The sequence shown here is derived from an EMBL/GenBank/DDBJ whole genome shotgun (WGS) entry which is preliminary data.</text>
</comment>